<dbReference type="Proteomes" id="UP000647424">
    <property type="component" value="Unassembled WGS sequence"/>
</dbReference>
<sequence>MTTHRTQRAGAGLLLLVTLLAFVTWAALFDIDQIVRASGQVIPQERTQLIQVADGGVLQELRVSEGEQVHKGQTLAVLEGERASAGVDEVRNRIAGLDIARLRAQAEASGPTDLSIQAFPVGAYQRSHLDLVQAQQALYRQNIQTLHEELRAQSQQIQLAEEERQLTERLHQSGDISLVELMRTQRAVLELQQRRQATQDKFRSEARKELARIEDEITSQRSKLQERQSVFDHTVLQAPTDGIVKYLRINTLGGVLRPGDELMQISPTEGQYLVEAKVNPADIGQLALGQKATLRFDAFDYSLYGTVPARLDYLSSDTLSEPGPDGRSSQTYYRARLTMTVLPGHKIRPQDIKPGMTVTVDIQTGQRSILHYIAKPITRAFSGALGQK</sequence>
<protein>
    <submittedName>
        <fullName evidence="7">HlyD family efflux transporter periplasmic adaptor subunit</fullName>
    </submittedName>
</protein>
<dbReference type="Pfam" id="PF26002">
    <property type="entry name" value="Beta-barrel_AprE"/>
    <property type="match status" value="1"/>
</dbReference>
<keyword evidence="8" id="KW-1185">Reference proteome</keyword>
<dbReference type="EMBL" id="JACYFT010000004">
    <property type="protein sequence ID" value="MBD8051746.1"/>
    <property type="molecule type" value="Genomic_DNA"/>
</dbReference>
<keyword evidence="4" id="KW-0472">Membrane</keyword>
<evidence type="ECO:0000259" key="6">
    <source>
        <dbReference type="Pfam" id="PF26002"/>
    </source>
</evidence>
<comment type="subcellular location">
    <subcellularLocation>
        <location evidence="1">Membrane</location>
        <topology evidence="1">Single-pass membrane protein</topology>
    </subcellularLocation>
</comment>
<keyword evidence="5" id="KW-0175">Coiled coil</keyword>
<dbReference type="GO" id="GO:0016020">
    <property type="term" value="C:membrane"/>
    <property type="evidence" value="ECO:0007669"/>
    <property type="project" value="UniProtKB-SubCell"/>
</dbReference>
<dbReference type="InterPro" id="IPR058982">
    <property type="entry name" value="Beta-barrel_AprE"/>
</dbReference>
<dbReference type="PANTHER" id="PTHR30386">
    <property type="entry name" value="MEMBRANE FUSION SUBUNIT OF EMRAB-TOLC MULTIDRUG EFFLUX PUMP"/>
    <property type="match status" value="1"/>
</dbReference>
<evidence type="ECO:0000256" key="5">
    <source>
        <dbReference type="SAM" id="Coils"/>
    </source>
</evidence>
<evidence type="ECO:0000256" key="3">
    <source>
        <dbReference type="ARBA" id="ARBA00022989"/>
    </source>
</evidence>
<organism evidence="7 8">
    <name type="scientific">Limnohabitans radicicola</name>
    <dbReference type="NCBI Taxonomy" id="2771427"/>
    <lineage>
        <taxon>Bacteria</taxon>
        <taxon>Pseudomonadati</taxon>
        <taxon>Pseudomonadota</taxon>
        <taxon>Betaproteobacteria</taxon>
        <taxon>Burkholderiales</taxon>
        <taxon>Comamonadaceae</taxon>
        <taxon>Limnohabitans</taxon>
    </lineage>
</organism>
<name>A0A927FJ70_9BURK</name>
<reference evidence="7" key="1">
    <citation type="submission" date="2020-09" db="EMBL/GenBank/DDBJ databases">
        <title>Genome seq and assembly of Limnohabitants sp.</title>
        <authorList>
            <person name="Chhetri G."/>
        </authorList>
    </citation>
    <scope>NUCLEOTIDE SEQUENCE</scope>
    <source>
        <strain evidence="7">JUR4</strain>
    </source>
</reference>
<evidence type="ECO:0000256" key="2">
    <source>
        <dbReference type="ARBA" id="ARBA00022692"/>
    </source>
</evidence>
<proteinExistence type="predicted"/>
<gene>
    <name evidence="7" type="ORF">IC609_14460</name>
</gene>
<dbReference type="PANTHER" id="PTHR30386:SF26">
    <property type="entry name" value="TRANSPORT PROTEIN COMB"/>
    <property type="match status" value="1"/>
</dbReference>
<evidence type="ECO:0000256" key="1">
    <source>
        <dbReference type="ARBA" id="ARBA00004167"/>
    </source>
</evidence>
<accession>A0A927FJ70</accession>
<feature type="coiled-coil region" evidence="5">
    <location>
        <begin position="143"/>
        <end position="223"/>
    </location>
</feature>
<dbReference type="Gene3D" id="2.40.30.170">
    <property type="match status" value="1"/>
</dbReference>
<dbReference type="AlphaFoldDB" id="A0A927FJ70"/>
<comment type="caution">
    <text evidence="7">The sequence shown here is derived from an EMBL/GenBank/DDBJ whole genome shotgun (WGS) entry which is preliminary data.</text>
</comment>
<feature type="domain" description="AprE-like beta-barrel" evidence="6">
    <location>
        <begin position="273"/>
        <end position="365"/>
    </location>
</feature>
<dbReference type="PRINTS" id="PR01490">
    <property type="entry name" value="RTXTOXIND"/>
</dbReference>
<dbReference type="RefSeq" id="WP_191820245.1">
    <property type="nucleotide sequence ID" value="NZ_JACYFT010000004.1"/>
</dbReference>
<keyword evidence="3" id="KW-1133">Transmembrane helix</keyword>
<keyword evidence="2" id="KW-0812">Transmembrane</keyword>
<evidence type="ECO:0000256" key="4">
    <source>
        <dbReference type="ARBA" id="ARBA00023136"/>
    </source>
</evidence>
<evidence type="ECO:0000313" key="7">
    <source>
        <dbReference type="EMBL" id="MBD8051746.1"/>
    </source>
</evidence>
<dbReference type="InterPro" id="IPR050739">
    <property type="entry name" value="MFP"/>
</dbReference>
<evidence type="ECO:0000313" key="8">
    <source>
        <dbReference type="Proteomes" id="UP000647424"/>
    </source>
</evidence>